<dbReference type="SUPFAM" id="SSF50998">
    <property type="entry name" value="Quinoprotein alcohol dehydrogenase-like"/>
    <property type="match status" value="1"/>
</dbReference>
<comment type="caution">
    <text evidence="2">The sequence shown here is derived from an EMBL/GenBank/DDBJ whole genome shotgun (WGS) entry which is preliminary data.</text>
</comment>
<proteinExistence type="predicted"/>
<accession>A0A1V9ZFZ5</accession>
<keyword evidence="3" id="KW-1185">Reference proteome</keyword>
<feature type="compositionally biased region" description="Low complexity" evidence="1">
    <location>
        <begin position="270"/>
        <end position="279"/>
    </location>
</feature>
<protein>
    <submittedName>
        <fullName evidence="2">Uncharacterized protein</fullName>
    </submittedName>
</protein>
<feature type="compositionally biased region" description="Basic and acidic residues" evidence="1">
    <location>
        <begin position="201"/>
        <end position="214"/>
    </location>
</feature>
<organism evidence="2 3">
    <name type="scientific">Achlya hypogyna</name>
    <name type="common">Oomycete</name>
    <name type="synonym">Protoachlya hypogyna</name>
    <dbReference type="NCBI Taxonomy" id="1202772"/>
    <lineage>
        <taxon>Eukaryota</taxon>
        <taxon>Sar</taxon>
        <taxon>Stramenopiles</taxon>
        <taxon>Oomycota</taxon>
        <taxon>Saprolegniomycetes</taxon>
        <taxon>Saprolegniales</taxon>
        <taxon>Achlyaceae</taxon>
        <taxon>Achlya</taxon>
    </lineage>
</organism>
<gene>
    <name evidence="2" type="ORF">ACHHYP_13617</name>
</gene>
<dbReference type="EMBL" id="JNBR01000131">
    <property type="protein sequence ID" value="OQR96750.1"/>
    <property type="molecule type" value="Genomic_DNA"/>
</dbReference>
<sequence>MSIFGHSDRFVPDAARSPGPIYHSVHGNLERSPKKKGGVLFKQDYAAPTATLEEPVGHRDSWIKGQFSPSISVHDHGVHVAPNLYEANYEVVKAKFPSVSFPKSERFLSQKVCMTDKQHQRELITSDSPGPKYNVEQPPYRSTAPKFTFSKGQVNAIRVGSPVKSHRESWLSVINRKGLFVLPPAIQTTDIDSARSAPPAVHDENHNQHYEPRPHSSNFGTAPRFGLRENPRKDQATTGMSRVQYISARHARENMGEFSPGPIYTPHKPAPSGGRLAPAPRAPSPPKHDEVRGPDTNLSSRSCWLSGNIRKNSGREIMLMRTGDNAPGPGAYYHPTSSFGSASFSHNAKVKRKDMVPPRQISTSPPLRNIRTTISAAMLTVLEAGGSMLMAGSALGEVLCINYMEHATSTEEASPVADLLECTEWTCNVALAAITCLHAHGAEVVVGDADGNIVLLSLETGAELRRYQMEGAVVAAVWHHDVFVVIDHVGNIQGIDKFSARWKRRLDVGMLALRVHSIASVQLLDGENQLCSYVVLSLDNREVLFTHMGHVVARLAAPTVMTSLRATSDQRPRIYCGGVDSTLYELVGSGSGASFRLEFQAVAKVCMI</sequence>
<dbReference type="InterPro" id="IPR015943">
    <property type="entry name" value="WD40/YVTN_repeat-like_dom_sf"/>
</dbReference>
<dbReference type="InterPro" id="IPR011047">
    <property type="entry name" value="Quinoprotein_ADH-like_sf"/>
</dbReference>
<evidence type="ECO:0000313" key="3">
    <source>
        <dbReference type="Proteomes" id="UP000243579"/>
    </source>
</evidence>
<evidence type="ECO:0000313" key="2">
    <source>
        <dbReference type="EMBL" id="OQR96750.1"/>
    </source>
</evidence>
<reference evidence="2 3" key="1">
    <citation type="journal article" date="2014" name="Genome Biol. Evol.">
        <title>The secreted proteins of Achlya hypogyna and Thraustotheca clavata identify the ancestral oomycete secretome and reveal gene acquisitions by horizontal gene transfer.</title>
        <authorList>
            <person name="Misner I."/>
            <person name="Blouin N."/>
            <person name="Leonard G."/>
            <person name="Richards T.A."/>
            <person name="Lane C.E."/>
        </authorList>
    </citation>
    <scope>NUCLEOTIDE SEQUENCE [LARGE SCALE GENOMIC DNA]</scope>
    <source>
        <strain evidence="2 3">ATCC 48635</strain>
    </source>
</reference>
<evidence type="ECO:0000256" key="1">
    <source>
        <dbReference type="SAM" id="MobiDB-lite"/>
    </source>
</evidence>
<dbReference type="OrthoDB" id="65581at2759"/>
<dbReference type="Proteomes" id="UP000243579">
    <property type="component" value="Unassembled WGS sequence"/>
</dbReference>
<feature type="region of interest" description="Disordered" evidence="1">
    <location>
        <begin position="256"/>
        <end position="299"/>
    </location>
</feature>
<feature type="region of interest" description="Disordered" evidence="1">
    <location>
        <begin position="195"/>
        <end position="222"/>
    </location>
</feature>
<dbReference type="Gene3D" id="2.130.10.10">
    <property type="entry name" value="YVTN repeat-like/Quinoprotein amine dehydrogenase"/>
    <property type="match status" value="1"/>
</dbReference>
<dbReference type="AlphaFoldDB" id="A0A1V9ZFZ5"/>
<name>A0A1V9ZFZ5_ACHHY</name>